<dbReference type="EMBL" id="GL891382">
    <property type="protein sequence ID" value="EGO51529.1"/>
    <property type="molecule type" value="Genomic_DNA"/>
</dbReference>
<dbReference type="AlphaFoldDB" id="F8MY47"/>
<dbReference type="HOGENOM" id="CLU_2705435_0_0_1"/>
<gene>
    <name evidence="2" type="ORF">NEUTE1DRAFT_52647</name>
</gene>
<sequence>MRDDRWSRGADDDNGDDDLDTVHRFTSPSPHKHHDHRHVASAARSTFTREPPRRHAMLYTSRADLDRSNGQFE</sequence>
<keyword evidence="3" id="KW-1185">Reference proteome</keyword>
<evidence type="ECO:0000313" key="2">
    <source>
        <dbReference type="EMBL" id="EGO51529.1"/>
    </source>
</evidence>
<proteinExistence type="predicted"/>
<dbReference type="GeneID" id="20828363"/>
<feature type="compositionally biased region" description="Basic residues" evidence="1">
    <location>
        <begin position="30"/>
        <end position="39"/>
    </location>
</feature>
<dbReference type="RefSeq" id="XP_009855167.1">
    <property type="nucleotide sequence ID" value="XM_009856865.1"/>
</dbReference>
<feature type="compositionally biased region" description="Basic and acidic residues" evidence="1">
    <location>
        <begin position="1"/>
        <end position="11"/>
    </location>
</feature>
<feature type="region of interest" description="Disordered" evidence="1">
    <location>
        <begin position="1"/>
        <end position="73"/>
    </location>
</feature>
<dbReference type="KEGG" id="nte:NEUTE1DRAFT52647"/>
<reference evidence="3" key="1">
    <citation type="journal article" date="2011" name="Genetics">
        <title>Massive changes in genome architecture accompany the transition to self-fertility in the filamentous fungus Neurospora tetrasperma.</title>
        <authorList>
            <person name="Ellison C.E."/>
            <person name="Stajich J.E."/>
            <person name="Jacobson D.J."/>
            <person name="Natvig D.O."/>
            <person name="Lapidus A."/>
            <person name="Foster B."/>
            <person name="Aerts A."/>
            <person name="Riley R."/>
            <person name="Lindquist E.A."/>
            <person name="Grigoriev I.V."/>
            <person name="Taylor J.W."/>
        </authorList>
    </citation>
    <scope>NUCLEOTIDE SEQUENCE [LARGE SCALE GENOMIC DNA]</scope>
    <source>
        <strain evidence="3">FGSC 2508 / P0657</strain>
    </source>
</reference>
<evidence type="ECO:0000313" key="3">
    <source>
        <dbReference type="Proteomes" id="UP000008065"/>
    </source>
</evidence>
<name>F8MY47_NEUT8</name>
<organism evidence="2 3">
    <name type="scientific">Neurospora tetrasperma (strain FGSC 2508 / ATCC MYA-4615 / P0657)</name>
    <dbReference type="NCBI Taxonomy" id="510951"/>
    <lineage>
        <taxon>Eukaryota</taxon>
        <taxon>Fungi</taxon>
        <taxon>Dikarya</taxon>
        <taxon>Ascomycota</taxon>
        <taxon>Pezizomycotina</taxon>
        <taxon>Sordariomycetes</taxon>
        <taxon>Sordariomycetidae</taxon>
        <taxon>Sordariales</taxon>
        <taxon>Sordariaceae</taxon>
        <taxon>Neurospora</taxon>
    </lineage>
</organism>
<dbReference type="VEuPathDB" id="FungiDB:NEUTE1DRAFT_52647"/>
<evidence type="ECO:0000256" key="1">
    <source>
        <dbReference type="SAM" id="MobiDB-lite"/>
    </source>
</evidence>
<dbReference type="Proteomes" id="UP000008065">
    <property type="component" value="Unassembled WGS sequence"/>
</dbReference>
<protein>
    <submittedName>
        <fullName evidence="2">Uncharacterized protein</fullName>
    </submittedName>
</protein>
<accession>F8MY47</accession>